<dbReference type="InterPro" id="IPR002645">
    <property type="entry name" value="STAS_dom"/>
</dbReference>
<reference evidence="2 3" key="1">
    <citation type="submission" date="2018-09" db="EMBL/GenBank/DDBJ databases">
        <authorList>
            <person name="Wang Z."/>
        </authorList>
    </citation>
    <scope>NUCLEOTIDE SEQUENCE [LARGE SCALE GENOMIC DNA]</scope>
    <source>
        <strain evidence="2 3">ALS 81</strain>
    </source>
</reference>
<dbReference type="Proteomes" id="UP000286482">
    <property type="component" value="Unassembled WGS sequence"/>
</dbReference>
<dbReference type="Gene3D" id="3.30.750.24">
    <property type="entry name" value="STAS domain"/>
    <property type="match status" value="1"/>
</dbReference>
<keyword evidence="3" id="KW-1185">Reference proteome</keyword>
<proteinExistence type="predicted"/>
<name>A0A420EDN2_9ALTE</name>
<dbReference type="InterPro" id="IPR036513">
    <property type="entry name" value="STAS_dom_sf"/>
</dbReference>
<dbReference type="SUPFAM" id="SSF52091">
    <property type="entry name" value="SpoIIaa-like"/>
    <property type="match status" value="1"/>
</dbReference>
<accession>A0A420EDN2</accession>
<evidence type="ECO:0000313" key="2">
    <source>
        <dbReference type="EMBL" id="RKF18776.1"/>
    </source>
</evidence>
<dbReference type="RefSeq" id="WP_120354856.1">
    <property type="nucleotide sequence ID" value="NZ_RAQO01000005.1"/>
</dbReference>
<feature type="domain" description="STAS" evidence="1">
    <location>
        <begin position="32"/>
        <end position="110"/>
    </location>
</feature>
<evidence type="ECO:0000313" key="3">
    <source>
        <dbReference type="Proteomes" id="UP000286482"/>
    </source>
</evidence>
<dbReference type="EMBL" id="RAQO01000005">
    <property type="protein sequence ID" value="RKF18776.1"/>
    <property type="molecule type" value="Genomic_DNA"/>
</dbReference>
<sequence>MNTTIAPSQHELLIDWQSNLTNADSHAQVLQNIQQSFHEFSSHSPCKQVTLNFEQQPELGMETIYRLVKIFKLLRSKQCQLHICGVSQQSQRLLALLRLDQSWSIEQSVAA</sequence>
<evidence type="ECO:0000259" key="1">
    <source>
        <dbReference type="Pfam" id="PF01740"/>
    </source>
</evidence>
<comment type="caution">
    <text evidence="2">The sequence shown here is derived from an EMBL/GenBank/DDBJ whole genome shotgun (WGS) entry which is preliminary data.</text>
</comment>
<protein>
    <recommendedName>
        <fullName evidence="1">STAS domain-containing protein</fullName>
    </recommendedName>
</protein>
<organism evidence="2 3">
    <name type="scientific">Alginatibacterium sediminis</name>
    <dbReference type="NCBI Taxonomy" id="2164068"/>
    <lineage>
        <taxon>Bacteria</taxon>
        <taxon>Pseudomonadati</taxon>
        <taxon>Pseudomonadota</taxon>
        <taxon>Gammaproteobacteria</taxon>
        <taxon>Alteromonadales</taxon>
        <taxon>Alteromonadaceae</taxon>
        <taxon>Alginatibacterium</taxon>
    </lineage>
</organism>
<dbReference type="AlphaFoldDB" id="A0A420EDN2"/>
<dbReference type="Pfam" id="PF01740">
    <property type="entry name" value="STAS"/>
    <property type="match status" value="1"/>
</dbReference>
<gene>
    <name evidence="2" type="ORF">DBZ36_10290</name>
</gene>